<dbReference type="Gene3D" id="3.20.20.120">
    <property type="entry name" value="Enolase-like C-terminal domain"/>
    <property type="match status" value="1"/>
</dbReference>
<organism evidence="2">
    <name type="scientific">marine metagenome</name>
    <dbReference type="NCBI Taxonomy" id="408172"/>
    <lineage>
        <taxon>unclassified sequences</taxon>
        <taxon>metagenomes</taxon>
        <taxon>ecological metagenomes</taxon>
    </lineage>
</organism>
<dbReference type="EMBL" id="UINC01068500">
    <property type="protein sequence ID" value="SVC01177.1"/>
    <property type="molecule type" value="Genomic_DNA"/>
</dbReference>
<feature type="domain" description="Mandelate racemase/muconate lactonizing enzyme C-terminal" evidence="1">
    <location>
        <begin position="42"/>
        <end position="143"/>
    </location>
</feature>
<dbReference type="SUPFAM" id="SSF51604">
    <property type="entry name" value="Enolase C-terminal domain-like"/>
    <property type="match status" value="1"/>
</dbReference>
<evidence type="ECO:0000313" key="2">
    <source>
        <dbReference type="EMBL" id="SVC01177.1"/>
    </source>
</evidence>
<dbReference type="InterPro" id="IPR036849">
    <property type="entry name" value="Enolase-like_C_sf"/>
</dbReference>
<dbReference type="Pfam" id="PF13378">
    <property type="entry name" value="MR_MLE_C"/>
    <property type="match status" value="1"/>
</dbReference>
<name>A0A382IPQ3_9ZZZZ</name>
<dbReference type="SFLD" id="SFLDS00001">
    <property type="entry name" value="Enolase"/>
    <property type="match status" value="1"/>
</dbReference>
<evidence type="ECO:0000259" key="1">
    <source>
        <dbReference type="SMART" id="SM00922"/>
    </source>
</evidence>
<dbReference type="SMART" id="SM00922">
    <property type="entry name" value="MR_MLE"/>
    <property type="match status" value="1"/>
</dbReference>
<dbReference type="InterPro" id="IPR013342">
    <property type="entry name" value="Mandelate_racemase_C"/>
</dbReference>
<dbReference type="InterPro" id="IPR029065">
    <property type="entry name" value="Enolase_C-like"/>
</dbReference>
<reference evidence="2" key="1">
    <citation type="submission" date="2018-05" db="EMBL/GenBank/DDBJ databases">
        <authorList>
            <person name="Lanie J.A."/>
            <person name="Ng W.-L."/>
            <person name="Kazmierczak K.M."/>
            <person name="Andrzejewski T.M."/>
            <person name="Davidsen T.M."/>
            <person name="Wayne K.J."/>
            <person name="Tettelin H."/>
            <person name="Glass J.I."/>
            <person name="Rusch D."/>
            <person name="Podicherti R."/>
            <person name="Tsui H.-C.T."/>
            <person name="Winkler M.E."/>
        </authorList>
    </citation>
    <scope>NUCLEOTIDE SEQUENCE</scope>
</reference>
<gene>
    <name evidence="2" type="ORF">METZ01_LOCUS254031</name>
</gene>
<feature type="non-terminal residue" evidence="2">
    <location>
        <position position="1"/>
    </location>
</feature>
<dbReference type="InterPro" id="IPR034593">
    <property type="entry name" value="DgoD-like"/>
</dbReference>
<proteinExistence type="predicted"/>
<dbReference type="PANTHER" id="PTHR48080">
    <property type="entry name" value="D-GALACTONATE DEHYDRATASE-RELATED"/>
    <property type="match status" value="1"/>
</dbReference>
<sequence length="280" mass="30910">WDLGGKICGQSICQMLGGHHGKLPAYASTIPGDEQPKGLSSPEAYADFAQQCLEMGYRGFKMHGWKEGDPQRESAMILAVAERIGNRMDIMYDAACHLKTLTDAVRVGRVCDEQGLLWYEDPYADGGLTIRGHKSLKEKVKTPIMIGEHVRNPEIDTELLVSGASDFGRVDPDYDGGITGSYKAAMAAESLGFDVEVHSCGPAVRQLMASLSRSNYYEINLVHPVAPNPWQLPIYLDEYSDELDCINSDGMVEVSSSPGLGVDYDWMMIERQTVERIIIE</sequence>
<dbReference type="PANTHER" id="PTHR48080:SF4">
    <property type="entry name" value="GLUCARATE DEHYDRATASE"/>
    <property type="match status" value="1"/>
</dbReference>
<dbReference type="AlphaFoldDB" id="A0A382IPQ3"/>
<protein>
    <recommendedName>
        <fullName evidence="1">Mandelate racemase/muconate lactonizing enzyme C-terminal domain-containing protein</fullName>
    </recommendedName>
</protein>
<accession>A0A382IPQ3</accession>